<reference evidence="1 2" key="1">
    <citation type="submission" date="2020-02" db="EMBL/GenBank/DDBJ databases">
        <title>Pseudoroseicyclus tamarix, sp. nov., isolated from offshore sediment of a Tamarix chinensis forest.</title>
        <authorList>
            <person name="Gai Y."/>
        </authorList>
    </citation>
    <scope>NUCLEOTIDE SEQUENCE [LARGE SCALE GENOMIC DNA]</scope>
    <source>
        <strain evidence="1 2">CLL3-39</strain>
    </source>
</reference>
<dbReference type="Proteomes" id="UP000474757">
    <property type="component" value="Unassembled WGS sequence"/>
</dbReference>
<organism evidence="1 2">
    <name type="scientific">Pseudoroseicyclus tamaricis</name>
    <dbReference type="NCBI Taxonomy" id="2705421"/>
    <lineage>
        <taxon>Bacteria</taxon>
        <taxon>Pseudomonadati</taxon>
        <taxon>Pseudomonadota</taxon>
        <taxon>Alphaproteobacteria</taxon>
        <taxon>Rhodobacterales</taxon>
        <taxon>Paracoccaceae</taxon>
        <taxon>Pseudoroseicyclus</taxon>
    </lineage>
</organism>
<evidence type="ECO:0000313" key="2">
    <source>
        <dbReference type="Proteomes" id="UP000474757"/>
    </source>
</evidence>
<protein>
    <recommendedName>
        <fullName evidence="3">Phosphoadenosine phosphosulfate reductase</fullName>
    </recommendedName>
</protein>
<proteinExistence type="predicted"/>
<comment type="caution">
    <text evidence="1">The sequence shown here is derived from an EMBL/GenBank/DDBJ whole genome shotgun (WGS) entry which is preliminary data.</text>
</comment>
<accession>A0A6B2JRW9</accession>
<dbReference type="RefSeq" id="WP_163891493.1">
    <property type="nucleotide sequence ID" value="NZ_JAAFYS010000002.1"/>
</dbReference>
<dbReference type="EMBL" id="JAAGAB010000002">
    <property type="protein sequence ID" value="NDV00730.1"/>
    <property type="molecule type" value="Genomic_DNA"/>
</dbReference>
<name>A0A6B2JRW9_9RHOB</name>
<sequence>MPDYDEIPSPDLSLAELPAEAWRAELARLGEAQGHYEPIGREHAALFSDNGRDLLITFSSFDAARSAPGALPFGYRLAARAGWSHLAILAEGETWYRDPRLWGYFDRICDDGFLEDFDRVLFYGAHAGGHAAAAYSLAAPGARVLAVRPVATLTPGVAGWDRRHVSARRLDFTSRYGFAPDMIEAARRAYILHDPLLGADAAHAALFRCEAALPLRARYAGAGLEATLLRLGILEPMIEEAMAGTLTQASFARLWRVRRSDPSWLRALSRRLEAPAHRRRLAALARHGVTTRDAGYYKRVLEDLTAHEAA</sequence>
<evidence type="ECO:0008006" key="3">
    <source>
        <dbReference type="Google" id="ProtNLM"/>
    </source>
</evidence>
<keyword evidence="2" id="KW-1185">Reference proteome</keyword>
<dbReference type="AlphaFoldDB" id="A0A6B2JRW9"/>
<gene>
    <name evidence="1" type="ORF">GZA08_07080</name>
</gene>
<evidence type="ECO:0000313" key="1">
    <source>
        <dbReference type="EMBL" id="NDV00730.1"/>
    </source>
</evidence>